<organism evidence="4 5">
    <name type="scientific">Marasmius oreades</name>
    <name type="common">fairy-ring Marasmius</name>
    <dbReference type="NCBI Taxonomy" id="181124"/>
    <lineage>
        <taxon>Eukaryota</taxon>
        <taxon>Fungi</taxon>
        <taxon>Dikarya</taxon>
        <taxon>Basidiomycota</taxon>
        <taxon>Agaricomycotina</taxon>
        <taxon>Agaricomycetes</taxon>
        <taxon>Agaricomycetidae</taxon>
        <taxon>Agaricales</taxon>
        <taxon>Marasmiineae</taxon>
        <taxon>Marasmiaceae</taxon>
        <taxon>Marasmius</taxon>
    </lineage>
</organism>
<reference evidence="4" key="1">
    <citation type="journal article" date="2021" name="Genome Biol. Evol.">
        <title>The assembled and annotated genome of the fairy-ring fungus Marasmius oreades.</title>
        <authorList>
            <person name="Hiltunen M."/>
            <person name="Ament-Velasquez S.L."/>
            <person name="Johannesson H."/>
        </authorList>
    </citation>
    <scope>NUCLEOTIDE SEQUENCE</scope>
    <source>
        <strain evidence="4">03SP1</strain>
    </source>
</reference>
<keyword evidence="3" id="KW-0560">Oxidoreductase</keyword>
<dbReference type="InterPro" id="IPR013785">
    <property type="entry name" value="Aldolase_TIM"/>
</dbReference>
<dbReference type="OrthoDB" id="2349068at2759"/>
<dbReference type="GeneID" id="66072445"/>
<gene>
    <name evidence="4" type="ORF">E1B28_003369</name>
</gene>
<dbReference type="AlphaFoldDB" id="A0A9P7UMC4"/>
<dbReference type="Proteomes" id="UP001049176">
    <property type="component" value="Chromosome 11"/>
</dbReference>
<accession>A0A9P7UMC4</accession>
<sequence>MNPISTRLTKLLGISTPIALAPMAKLSSTEVVSAITLAGGFGFLGAGADTSEQIVDQLSSLRSQFSLQQTDVIPVGVGFLGWVLDKTDLKEDPRIEKALSEKPKAVWFAFGNDLGKYVKMVKDYDSKRDHKTLIFVIVNSVDDATRAANEWKVDGLIVQGAKAPSLSILLSAVDEVIAEDGPVLVAAGGIANGGQIASLLTLGASGVALGTRFLLSKECKFMPEKKEILVAANLHSTTRSIAFDEVTRSTEWPKDVDGRAIANRIIDDVEGGLGLEERLKRFDEGNERKEKDRLVVWAGAGAGLTNEIKSVSDIVAELHGETVKALRRATTLVPST</sequence>
<keyword evidence="1" id="KW-0285">Flavoprotein</keyword>
<keyword evidence="5" id="KW-1185">Reference proteome</keyword>
<evidence type="ECO:0000256" key="2">
    <source>
        <dbReference type="ARBA" id="ARBA00022643"/>
    </source>
</evidence>
<dbReference type="Gene3D" id="3.20.20.70">
    <property type="entry name" value="Aldolase class I"/>
    <property type="match status" value="1"/>
</dbReference>
<evidence type="ECO:0000313" key="4">
    <source>
        <dbReference type="EMBL" id="KAG7085831.1"/>
    </source>
</evidence>
<dbReference type="SUPFAM" id="SSF51412">
    <property type="entry name" value="Inosine monophosphate dehydrogenase (IMPDH)"/>
    <property type="match status" value="1"/>
</dbReference>
<dbReference type="PANTHER" id="PTHR32332">
    <property type="entry name" value="2-NITROPROPANE DIOXYGENASE"/>
    <property type="match status" value="1"/>
</dbReference>
<dbReference type="KEGG" id="more:E1B28_003369"/>
<dbReference type="GO" id="GO:0018580">
    <property type="term" value="F:nitronate monooxygenase activity"/>
    <property type="evidence" value="ECO:0007669"/>
    <property type="project" value="InterPro"/>
</dbReference>
<evidence type="ECO:0000256" key="3">
    <source>
        <dbReference type="ARBA" id="ARBA00023002"/>
    </source>
</evidence>
<keyword evidence="2" id="KW-0288">FMN</keyword>
<dbReference type="InterPro" id="IPR004136">
    <property type="entry name" value="NMO"/>
</dbReference>
<evidence type="ECO:0000256" key="1">
    <source>
        <dbReference type="ARBA" id="ARBA00022630"/>
    </source>
</evidence>
<dbReference type="CDD" id="cd04730">
    <property type="entry name" value="NPD_like"/>
    <property type="match status" value="1"/>
</dbReference>
<protein>
    <recommendedName>
        <fullName evidence="6">Nitronate monooxygenase domain-containing protein</fullName>
    </recommendedName>
</protein>
<dbReference type="EMBL" id="CM032191">
    <property type="protein sequence ID" value="KAG7085831.1"/>
    <property type="molecule type" value="Genomic_DNA"/>
</dbReference>
<dbReference type="RefSeq" id="XP_043002302.1">
    <property type="nucleotide sequence ID" value="XM_043160346.1"/>
</dbReference>
<name>A0A9P7UMC4_9AGAR</name>
<dbReference type="Pfam" id="PF03060">
    <property type="entry name" value="NMO"/>
    <property type="match status" value="1"/>
</dbReference>
<proteinExistence type="predicted"/>
<dbReference type="PANTHER" id="PTHR32332:SF31">
    <property type="entry name" value="2-NITROPROPANE DIOXYGENASE FAMILY, PUTATIVE (AFU_ORTHOLOGUE AFUA_2G09850)-RELATED"/>
    <property type="match status" value="1"/>
</dbReference>
<comment type="caution">
    <text evidence="4">The sequence shown here is derived from an EMBL/GenBank/DDBJ whole genome shotgun (WGS) entry which is preliminary data.</text>
</comment>
<evidence type="ECO:0000313" key="5">
    <source>
        <dbReference type="Proteomes" id="UP001049176"/>
    </source>
</evidence>
<evidence type="ECO:0008006" key="6">
    <source>
        <dbReference type="Google" id="ProtNLM"/>
    </source>
</evidence>